<dbReference type="NCBIfam" id="TIGR02937">
    <property type="entry name" value="sigma70-ECF"/>
    <property type="match status" value="1"/>
</dbReference>
<dbReference type="GO" id="GO:0006352">
    <property type="term" value="P:DNA-templated transcription initiation"/>
    <property type="evidence" value="ECO:0007669"/>
    <property type="project" value="InterPro"/>
</dbReference>
<dbReference type="AlphaFoldDB" id="A0AB39KWJ7"/>
<comment type="similarity">
    <text evidence="1">Belongs to the sigma-70 factor family. ECF subfamily.</text>
</comment>
<dbReference type="InterPro" id="IPR036388">
    <property type="entry name" value="WH-like_DNA-bd_sf"/>
</dbReference>
<keyword evidence="3" id="KW-0731">Sigma factor</keyword>
<dbReference type="RefSeq" id="WP_369061884.1">
    <property type="nucleotide sequence ID" value="NZ_CP158375.1"/>
</dbReference>
<dbReference type="InterPro" id="IPR039425">
    <property type="entry name" value="RNA_pol_sigma-70-like"/>
</dbReference>
<keyword evidence="4" id="KW-0804">Transcription</keyword>
<proteinExistence type="inferred from homology"/>
<dbReference type="Pfam" id="PF04542">
    <property type="entry name" value="Sigma70_r2"/>
    <property type="match status" value="1"/>
</dbReference>
<keyword evidence="2" id="KW-0805">Transcription regulation</keyword>
<evidence type="ECO:0000313" key="7">
    <source>
        <dbReference type="EMBL" id="XDO98174.1"/>
    </source>
</evidence>
<organism evidence="7">
    <name type="scientific">Caulobacter sp. 73W</name>
    <dbReference type="NCBI Taxonomy" id="3161137"/>
    <lineage>
        <taxon>Bacteria</taxon>
        <taxon>Pseudomonadati</taxon>
        <taxon>Pseudomonadota</taxon>
        <taxon>Alphaproteobacteria</taxon>
        <taxon>Caulobacterales</taxon>
        <taxon>Caulobacteraceae</taxon>
        <taxon>Caulobacter</taxon>
    </lineage>
</organism>
<evidence type="ECO:0000256" key="4">
    <source>
        <dbReference type="ARBA" id="ARBA00023163"/>
    </source>
</evidence>
<dbReference type="PANTHER" id="PTHR43133:SF25">
    <property type="entry name" value="RNA POLYMERASE SIGMA FACTOR RFAY-RELATED"/>
    <property type="match status" value="1"/>
</dbReference>
<accession>A0AB39KWJ7</accession>
<evidence type="ECO:0000259" key="6">
    <source>
        <dbReference type="Pfam" id="PF08281"/>
    </source>
</evidence>
<dbReference type="InterPro" id="IPR013325">
    <property type="entry name" value="RNA_pol_sigma_r2"/>
</dbReference>
<dbReference type="PANTHER" id="PTHR43133">
    <property type="entry name" value="RNA POLYMERASE ECF-TYPE SIGMA FACTO"/>
    <property type="match status" value="1"/>
</dbReference>
<dbReference type="Pfam" id="PF08281">
    <property type="entry name" value="Sigma70_r4_2"/>
    <property type="match status" value="1"/>
</dbReference>
<dbReference type="SUPFAM" id="SSF88946">
    <property type="entry name" value="Sigma2 domain of RNA polymerase sigma factors"/>
    <property type="match status" value="1"/>
</dbReference>
<dbReference type="GO" id="GO:0016987">
    <property type="term" value="F:sigma factor activity"/>
    <property type="evidence" value="ECO:0007669"/>
    <property type="project" value="UniProtKB-KW"/>
</dbReference>
<evidence type="ECO:0000256" key="2">
    <source>
        <dbReference type="ARBA" id="ARBA00023015"/>
    </source>
</evidence>
<dbReference type="GO" id="GO:0003677">
    <property type="term" value="F:DNA binding"/>
    <property type="evidence" value="ECO:0007669"/>
    <property type="project" value="InterPro"/>
</dbReference>
<dbReference type="SUPFAM" id="SSF88659">
    <property type="entry name" value="Sigma3 and sigma4 domains of RNA polymerase sigma factors"/>
    <property type="match status" value="1"/>
</dbReference>
<feature type="domain" description="RNA polymerase sigma factor 70 region 4 type 2" evidence="6">
    <location>
        <begin position="101"/>
        <end position="152"/>
    </location>
</feature>
<reference evidence="7" key="1">
    <citation type="submission" date="2024-06" db="EMBL/GenBank/DDBJ databases">
        <title>Caulobacter inopinatus, sp. nov.</title>
        <authorList>
            <person name="Donachie S.P."/>
        </authorList>
    </citation>
    <scope>NUCLEOTIDE SEQUENCE</scope>
    <source>
        <strain evidence="7">73W</strain>
    </source>
</reference>
<dbReference type="CDD" id="cd06171">
    <property type="entry name" value="Sigma70_r4"/>
    <property type="match status" value="1"/>
</dbReference>
<dbReference type="InterPro" id="IPR013249">
    <property type="entry name" value="RNA_pol_sigma70_r4_t2"/>
</dbReference>
<dbReference type="InterPro" id="IPR014284">
    <property type="entry name" value="RNA_pol_sigma-70_dom"/>
</dbReference>
<dbReference type="InterPro" id="IPR007627">
    <property type="entry name" value="RNA_pol_sigma70_r2"/>
</dbReference>
<dbReference type="Gene3D" id="1.10.1740.10">
    <property type="match status" value="1"/>
</dbReference>
<sequence>MDKFMQDVTAYVPQLRGYAASLTGSLADADDLVQEMLLRVCRHRDQFQEGTHLRAWVHTILRNVFYSTLRRERLMVQDVDGRHAAQLGEAPDQEWRLRFGELLEALDQIKPEQREALTLVVMTGLSYEEAAQVCGCKVGTIKSRINRARDRLAILLDVADSRSHGGRAGWAEHRPTAFL</sequence>
<name>A0AB39KWJ7_9CAUL</name>
<protein>
    <submittedName>
        <fullName evidence="7">Sigma-70 family RNA polymerase sigma factor</fullName>
    </submittedName>
</protein>
<dbReference type="Gene3D" id="1.10.10.10">
    <property type="entry name" value="Winged helix-like DNA-binding domain superfamily/Winged helix DNA-binding domain"/>
    <property type="match status" value="1"/>
</dbReference>
<evidence type="ECO:0000259" key="5">
    <source>
        <dbReference type="Pfam" id="PF04542"/>
    </source>
</evidence>
<evidence type="ECO:0000256" key="1">
    <source>
        <dbReference type="ARBA" id="ARBA00010641"/>
    </source>
</evidence>
<evidence type="ECO:0000256" key="3">
    <source>
        <dbReference type="ARBA" id="ARBA00023082"/>
    </source>
</evidence>
<gene>
    <name evidence="7" type="ORF">ABOZ73_07090</name>
</gene>
<dbReference type="InterPro" id="IPR013324">
    <property type="entry name" value="RNA_pol_sigma_r3/r4-like"/>
</dbReference>
<dbReference type="EMBL" id="CP158375">
    <property type="protein sequence ID" value="XDO98174.1"/>
    <property type="molecule type" value="Genomic_DNA"/>
</dbReference>
<feature type="domain" description="RNA polymerase sigma-70 region 2" evidence="5">
    <location>
        <begin position="8"/>
        <end position="73"/>
    </location>
</feature>